<dbReference type="GO" id="GO:0006666">
    <property type="term" value="P:3-keto-sphinganine metabolic process"/>
    <property type="evidence" value="ECO:0007669"/>
    <property type="project" value="TreeGrafter"/>
</dbReference>
<dbReference type="PANTHER" id="PTHR43550:SF3">
    <property type="entry name" value="3-KETODIHYDROSPHINGOSINE REDUCTASE"/>
    <property type="match status" value="1"/>
</dbReference>
<dbReference type="AlphaFoldDB" id="A0A1X0QJ03"/>
<dbReference type="VEuPathDB" id="MicrosporidiaDB:A0H76_304"/>
<dbReference type="Gene3D" id="3.40.50.720">
    <property type="entry name" value="NAD(P)-binding Rossmann-like Domain"/>
    <property type="match status" value="2"/>
</dbReference>
<dbReference type="InterPro" id="IPR036291">
    <property type="entry name" value="NAD(P)-bd_dom_sf"/>
</dbReference>
<keyword evidence="1" id="KW-1133">Transmembrane helix</keyword>
<evidence type="ECO:0000313" key="3">
    <source>
        <dbReference type="Proteomes" id="UP000192501"/>
    </source>
</evidence>
<gene>
    <name evidence="2" type="primary">TSC10</name>
    <name evidence="2" type="ORF">A0H76_304</name>
</gene>
<name>A0A1X0QJ03_9MICR</name>
<feature type="transmembrane region" description="Helical" evidence="1">
    <location>
        <begin position="234"/>
        <end position="252"/>
    </location>
</feature>
<evidence type="ECO:0000256" key="1">
    <source>
        <dbReference type="SAM" id="Phobius"/>
    </source>
</evidence>
<dbReference type="PANTHER" id="PTHR43550">
    <property type="entry name" value="3-KETODIHYDROSPHINGOSINE REDUCTASE"/>
    <property type="match status" value="1"/>
</dbReference>
<dbReference type="SUPFAM" id="SSF51735">
    <property type="entry name" value="NAD(P)-binding Rossmann-fold domains"/>
    <property type="match status" value="1"/>
</dbReference>
<sequence>MKLIALTLTLIILIAIYNQMTIGKMMIKGRKVLVLGGTKGIGAELARFLSTENDVTIAARNFNKNLKYKFINVDINKPDTLNRLDDNYDYVFCCPGYCKTGYFESLTAGEFYKSINITFVLFSSTTAYYPLCGYDSYTPSKSALNSLFYILDQEYHSNDKIHFKLFNSGNMKSKSYEQENLTKPVFTKNVECISSCSTPEHSAKYLLKHINDRKVISYDWFSYFLAIKNECELLIDYVLFPIAILVVFCVKLRTKRLMKFIK</sequence>
<proteinExistence type="predicted"/>
<dbReference type="GO" id="GO:0047560">
    <property type="term" value="F:3-dehydrosphinganine reductase activity"/>
    <property type="evidence" value="ECO:0007669"/>
    <property type="project" value="TreeGrafter"/>
</dbReference>
<keyword evidence="1" id="KW-0812">Transmembrane</keyword>
<protein>
    <submittedName>
        <fullName evidence="2">TSC10</fullName>
    </submittedName>
</protein>
<dbReference type="VEuPathDB" id="MicrosporidiaDB:HERIO_5"/>
<evidence type="ECO:0000313" key="2">
    <source>
        <dbReference type="EMBL" id="ORD99723.1"/>
    </source>
</evidence>
<dbReference type="GO" id="GO:0030148">
    <property type="term" value="P:sphingolipid biosynthetic process"/>
    <property type="evidence" value="ECO:0007669"/>
    <property type="project" value="TreeGrafter"/>
</dbReference>
<reference evidence="2 3" key="1">
    <citation type="journal article" date="2017" name="Environ. Microbiol.">
        <title>Decay of the glycolytic pathway and adaptation to intranuclear parasitism within Enterocytozoonidae microsporidia.</title>
        <authorList>
            <person name="Wiredu Boakye D."/>
            <person name="Jaroenlak P."/>
            <person name="Prachumwat A."/>
            <person name="Williams T.A."/>
            <person name="Bateman K.S."/>
            <person name="Itsathitphaisarn O."/>
            <person name="Sritunyalucksana K."/>
            <person name="Paszkiewicz K.H."/>
            <person name="Moore K.A."/>
            <person name="Stentiford G.D."/>
            <person name="Williams B.A."/>
        </authorList>
    </citation>
    <scope>NUCLEOTIDE SEQUENCE [LARGE SCALE GENOMIC DNA]</scope>
    <source>
        <strain evidence="3">canceri</strain>
    </source>
</reference>
<organism evidence="2 3">
    <name type="scientific">Hepatospora eriocheir</name>
    <dbReference type="NCBI Taxonomy" id="1081669"/>
    <lineage>
        <taxon>Eukaryota</taxon>
        <taxon>Fungi</taxon>
        <taxon>Fungi incertae sedis</taxon>
        <taxon>Microsporidia</taxon>
        <taxon>Hepatosporidae</taxon>
        <taxon>Hepatospora</taxon>
    </lineage>
</organism>
<dbReference type="GO" id="GO:0005789">
    <property type="term" value="C:endoplasmic reticulum membrane"/>
    <property type="evidence" value="ECO:0007669"/>
    <property type="project" value="TreeGrafter"/>
</dbReference>
<comment type="caution">
    <text evidence="2">The sequence shown here is derived from an EMBL/GenBank/DDBJ whole genome shotgun (WGS) entry which is preliminary data.</text>
</comment>
<accession>A0A1X0QJ03</accession>
<dbReference type="Proteomes" id="UP000192501">
    <property type="component" value="Unassembled WGS sequence"/>
</dbReference>
<dbReference type="EMBL" id="LTAI01000125">
    <property type="protein sequence ID" value="ORD99723.1"/>
    <property type="molecule type" value="Genomic_DNA"/>
</dbReference>
<keyword evidence="1" id="KW-0472">Membrane</keyword>